<dbReference type="InterPro" id="IPR038695">
    <property type="entry name" value="Saro_0823-like_sf"/>
</dbReference>
<gene>
    <name evidence="1" type="ORF">HY474_00635</name>
</gene>
<proteinExistence type="predicted"/>
<evidence type="ECO:0000313" key="1">
    <source>
        <dbReference type="EMBL" id="MBI4132119.1"/>
    </source>
</evidence>
<organism evidence="1 2">
    <name type="scientific">Candidatus Sungiibacteriota bacterium</name>
    <dbReference type="NCBI Taxonomy" id="2750080"/>
    <lineage>
        <taxon>Bacteria</taxon>
        <taxon>Candidatus Sungiibacteriota</taxon>
    </lineage>
</organism>
<protein>
    <submittedName>
        <fullName evidence="1">DUF192 domain-containing protein</fullName>
    </submittedName>
</protein>
<dbReference type="PANTHER" id="PTHR37953:SF1">
    <property type="entry name" value="UPF0127 PROTEIN MJ1496"/>
    <property type="match status" value="1"/>
</dbReference>
<name>A0A933DSY5_9BACT</name>
<dbReference type="Pfam" id="PF02643">
    <property type="entry name" value="DUF192"/>
    <property type="match status" value="1"/>
</dbReference>
<reference evidence="1" key="1">
    <citation type="submission" date="2020-07" db="EMBL/GenBank/DDBJ databases">
        <title>Huge and variable diversity of episymbiotic CPR bacteria and DPANN archaea in groundwater ecosystems.</title>
        <authorList>
            <person name="He C.Y."/>
            <person name="Keren R."/>
            <person name="Whittaker M."/>
            <person name="Farag I.F."/>
            <person name="Doudna J."/>
            <person name="Cate J.H.D."/>
            <person name="Banfield J.F."/>
        </authorList>
    </citation>
    <scope>NUCLEOTIDE SEQUENCE</scope>
    <source>
        <strain evidence="1">NC_groundwater_1226_Ag_S-0.1um_59_124</strain>
    </source>
</reference>
<dbReference type="PANTHER" id="PTHR37953">
    <property type="entry name" value="UPF0127 PROTEIN MJ1496"/>
    <property type="match status" value="1"/>
</dbReference>
<dbReference type="Proteomes" id="UP000704960">
    <property type="component" value="Unassembled WGS sequence"/>
</dbReference>
<accession>A0A933DSY5</accession>
<dbReference type="Gene3D" id="2.60.120.1140">
    <property type="entry name" value="Protein of unknown function DUF192"/>
    <property type="match status" value="1"/>
</dbReference>
<evidence type="ECO:0000313" key="2">
    <source>
        <dbReference type="Proteomes" id="UP000704960"/>
    </source>
</evidence>
<comment type="caution">
    <text evidence="1">The sequence shown here is derived from an EMBL/GenBank/DDBJ whole genome shotgun (WGS) entry which is preliminary data.</text>
</comment>
<dbReference type="AlphaFoldDB" id="A0A933DSY5"/>
<dbReference type="EMBL" id="JACQMJ010000004">
    <property type="protein sequence ID" value="MBI4132119.1"/>
    <property type="molecule type" value="Genomic_DNA"/>
</dbReference>
<sequence>MSAGWLLLAGGLIAAFATLVAVGLVSVRTPPVEEGALLVRLAGEEFRLEIAATPEGRARGLAGRTELGANEGMLFRFDITAPHSFWMKGMRIPIDIVWLSGGVIRAVTAGIEPPPPGIPDAELPRFTSPEPVDSVIEIRAGRASELGLGIGQRVKILLP</sequence>
<dbReference type="InterPro" id="IPR003795">
    <property type="entry name" value="DUF192"/>
</dbReference>